<dbReference type="GeneID" id="112397838"/>
<keyword evidence="15" id="KW-1185">Reference proteome</keyword>
<dbReference type="Proteomes" id="UP000252040">
    <property type="component" value="Unplaced"/>
</dbReference>
<organism evidence="15 16">
    <name type="scientific">Neophocaena asiaeorientalis asiaeorientalis</name>
    <name type="common">Yangtze finless porpoise</name>
    <name type="synonym">Neophocaena phocaenoides subsp. asiaeorientalis</name>
    <dbReference type="NCBI Taxonomy" id="1706337"/>
    <lineage>
        <taxon>Eukaryota</taxon>
        <taxon>Metazoa</taxon>
        <taxon>Chordata</taxon>
        <taxon>Craniata</taxon>
        <taxon>Vertebrata</taxon>
        <taxon>Euteleostomi</taxon>
        <taxon>Mammalia</taxon>
        <taxon>Eutheria</taxon>
        <taxon>Laurasiatheria</taxon>
        <taxon>Artiodactyla</taxon>
        <taxon>Whippomorpha</taxon>
        <taxon>Cetacea</taxon>
        <taxon>Odontoceti</taxon>
        <taxon>Phocoenidae</taxon>
        <taxon>Neophocaena</taxon>
    </lineage>
</organism>
<dbReference type="GO" id="GO:0000139">
    <property type="term" value="C:Golgi membrane"/>
    <property type="evidence" value="ECO:0007669"/>
    <property type="project" value="UniProtKB-SubCell"/>
</dbReference>
<keyword evidence="13" id="KW-1133">Transmembrane helix</keyword>
<dbReference type="GO" id="GO:0006891">
    <property type="term" value="P:intra-Golgi vesicle-mediated transport"/>
    <property type="evidence" value="ECO:0007669"/>
    <property type="project" value="TreeGrafter"/>
</dbReference>
<dbReference type="KEGG" id="nasi:112397838"/>
<keyword evidence="5 12" id="KW-0963">Cytoplasm</keyword>
<keyword evidence="4 12" id="KW-0813">Transport</keyword>
<accession>A0A341B4V4</accession>
<evidence type="ECO:0000256" key="1">
    <source>
        <dbReference type="ARBA" id="ARBA00004255"/>
    </source>
</evidence>
<protein>
    <recommendedName>
        <fullName evidence="12">Coatomer subunit zeta</fullName>
    </recommendedName>
</protein>
<dbReference type="PANTHER" id="PTHR11043">
    <property type="entry name" value="ZETA-COAT PROTEIN"/>
    <property type="match status" value="1"/>
</dbReference>
<evidence type="ECO:0000313" key="16">
    <source>
        <dbReference type="RefSeq" id="XP_024597886.1"/>
    </source>
</evidence>
<evidence type="ECO:0000256" key="4">
    <source>
        <dbReference type="ARBA" id="ARBA00022448"/>
    </source>
</evidence>
<gene>
    <name evidence="16" type="primary">COPZ2</name>
</gene>
<keyword evidence="9 12" id="KW-0472">Membrane</keyword>
<keyword evidence="13" id="KW-0812">Transmembrane</keyword>
<comment type="similarity">
    <text evidence="2 12">Belongs to the adaptor complexes small subunit family.</text>
</comment>
<evidence type="ECO:0000256" key="12">
    <source>
        <dbReference type="RuleBase" id="RU366053"/>
    </source>
</evidence>
<evidence type="ECO:0000256" key="8">
    <source>
        <dbReference type="ARBA" id="ARBA00023034"/>
    </source>
</evidence>
<dbReference type="InterPro" id="IPR039652">
    <property type="entry name" value="Coatomer_zeta"/>
</dbReference>
<dbReference type="PANTHER" id="PTHR11043:SF4">
    <property type="entry name" value="COATOMER SUBUNIT ZETA-2"/>
    <property type="match status" value="1"/>
</dbReference>
<keyword evidence="8 12" id="KW-0333">Golgi apparatus</keyword>
<dbReference type="GO" id="GO:0006886">
    <property type="term" value="P:intracellular protein transport"/>
    <property type="evidence" value="ECO:0007669"/>
    <property type="project" value="TreeGrafter"/>
</dbReference>
<evidence type="ECO:0000256" key="11">
    <source>
        <dbReference type="ARBA" id="ARBA00045555"/>
    </source>
</evidence>
<dbReference type="InterPro" id="IPR022775">
    <property type="entry name" value="AP_mu_sigma_su"/>
</dbReference>
<evidence type="ECO:0000256" key="7">
    <source>
        <dbReference type="ARBA" id="ARBA00022927"/>
    </source>
</evidence>
<comment type="subcellular location">
    <subcellularLocation>
        <location evidence="12">Cytoplasm</location>
    </subcellularLocation>
    <subcellularLocation>
        <location evidence="1 12">Golgi apparatus membrane</location>
        <topology evidence="1 12">Peripheral membrane protein</topology>
        <orientation evidence="1 12">Cytoplasmic side</orientation>
    </subcellularLocation>
    <subcellularLocation>
        <location evidence="12">Cytoplasmic vesicle</location>
        <location evidence="12">COPI-coated vesicle membrane</location>
        <topology evidence="12">Peripheral membrane protein</topology>
        <orientation evidence="12">Cytoplasmic side</orientation>
    </subcellularLocation>
</comment>
<dbReference type="GO" id="GO:0006890">
    <property type="term" value="P:retrograde vesicle-mediated transport, Golgi to endoplasmic reticulum"/>
    <property type="evidence" value="ECO:0007669"/>
    <property type="project" value="UniProtKB-UniRule"/>
</dbReference>
<evidence type="ECO:0000256" key="5">
    <source>
        <dbReference type="ARBA" id="ARBA00022490"/>
    </source>
</evidence>
<feature type="transmembrane region" description="Helical" evidence="13">
    <location>
        <begin position="21"/>
        <end position="44"/>
    </location>
</feature>
<dbReference type="InterPro" id="IPR011012">
    <property type="entry name" value="Longin-like_dom_sf"/>
</dbReference>
<dbReference type="AlphaFoldDB" id="A0A341B4V4"/>
<dbReference type="CDD" id="cd14829">
    <property type="entry name" value="Zeta-COP"/>
    <property type="match status" value="1"/>
</dbReference>
<dbReference type="Gene3D" id="3.30.450.60">
    <property type="match status" value="1"/>
</dbReference>
<evidence type="ECO:0000313" key="15">
    <source>
        <dbReference type="Proteomes" id="UP000252040"/>
    </source>
</evidence>
<evidence type="ECO:0000256" key="13">
    <source>
        <dbReference type="SAM" id="Phobius"/>
    </source>
</evidence>
<keyword evidence="6 12" id="KW-0931">ER-Golgi transport</keyword>
<evidence type="ECO:0000256" key="6">
    <source>
        <dbReference type="ARBA" id="ARBA00022892"/>
    </source>
</evidence>
<dbReference type="RefSeq" id="XP_024597886.1">
    <property type="nucleotide sequence ID" value="XM_024742118.1"/>
</dbReference>
<keyword evidence="10 12" id="KW-0968">Cytoplasmic vesicle</keyword>
<comment type="subunit">
    <text evidence="3 12">Oligomeric complex that consists of at least the alpha, beta, beta', gamma, delta, epsilon and zeta subunits.</text>
</comment>
<feature type="domain" description="AP complex mu/sigma subunit" evidence="14">
    <location>
        <begin position="2"/>
        <end position="112"/>
    </location>
</feature>
<reference evidence="16" key="1">
    <citation type="submission" date="2025-08" db="UniProtKB">
        <authorList>
            <consortium name="RefSeq"/>
        </authorList>
    </citation>
    <scope>IDENTIFICATION</scope>
    <source>
        <tissue evidence="16">Meat</tissue>
    </source>
</reference>
<evidence type="ECO:0000259" key="14">
    <source>
        <dbReference type="Pfam" id="PF01217"/>
    </source>
</evidence>
<dbReference type="Pfam" id="PF01217">
    <property type="entry name" value="Clat_adaptor_s"/>
    <property type="match status" value="1"/>
</dbReference>
<dbReference type="GO" id="GO:0030126">
    <property type="term" value="C:COPI vesicle coat"/>
    <property type="evidence" value="ECO:0007669"/>
    <property type="project" value="UniProtKB-UniRule"/>
</dbReference>
<evidence type="ECO:0000256" key="9">
    <source>
        <dbReference type="ARBA" id="ARBA00023136"/>
    </source>
</evidence>
<dbReference type="SUPFAM" id="SSF64356">
    <property type="entry name" value="SNARE-like"/>
    <property type="match status" value="1"/>
</dbReference>
<evidence type="ECO:0000256" key="2">
    <source>
        <dbReference type="ARBA" id="ARBA00006972"/>
    </source>
</evidence>
<evidence type="ECO:0000256" key="3">
    <source>
        <dbReference type="ARBA" id="ARBA00011775"/>
    </source>
</evidence>
<dbReference type="CTD" id="51226"/>
<comment type="function">
    <text evidence="11">The coatomer is a cytosolic protein complex that binds to dilysine motifs and reversibly associates with Golgi non-clathrin-coated vesicles, which further mediate biosynthetic protein transport from the ER, via the Golgi up to the trans Golgi network. Coatomer complex is required for budding from Golgi membranes, and is essential for the retrograde Golgi-to-ER transport of dilysine-tagged proteins. The zeta subunit may be involved in regulating the coat assembly and, hence, the rate of biosynthetic protein transport due to its association-dissociation properties with the coatomer complex.</text>
</comment>
<dbReference type="FunFam" id="3.30.450.60:FF:000013">
    <property type="entry name" value="Coatomer subunit zeta"/>
    <property type="match status" value="1"/>
</dbReference>
<proteinExistence type="inferred from homology"/>
<keyword evidence="7 12" id="KW-0653">Protein transport</keyword>
<evidence type="ECO:0000256" key="10">
    <source>
        <dbReference type="ARBA" id="ARBA00023329"/>
    </source>
</evidence>
<name>A0A341B4V4_NEOAA</name>
<sequence>MKEQMAFEKNVFNKTSRTDSEIAFFGGMTIVYKSSIDLFLYVVGSSYENELMLMSVLTCLFESLNHVLRKNVEKRWLLENMDGAFLVLDEIVDGGVILESDPQQVIQKVNFRADDSGLTEHSVTQVCLPGLILLLWSFLPCHELPPAVMAQAQMGLYHPMWGPRFFSLPRNKLNGRY</sequence>